<gene>
    <name evidence="3" type="ORF">GCM10023322_18440</name>
</gene>
<evidence type="ECO:0000256" key="1">
    <source>
        <dbReference type="SAM" id="Phobius"/>
    </source>
</evidence>
<accession>A0ABP9RN91</accession>
<keyword evidence="4" id="KW-1185">Reference proteome</keyword>
<organism evidence="3 4">
    <name type="scientific">Rugosimonospora acidiphila</name>
    <dbReference type="NCBI Taxonomy" id="556531"/>
    <lineage>
        <taxon>Bacteria</taxon>
        <taxon>Bacillati</taxon>
        <taxon>Actinomycetota</taxon>
        <taxon>Actinomycetes</taxon>
        <taxon>Micromonosporales</taxon>
        <taxon>Micromonosporaceae</taxon>
        <taxon>Rugosimonospora</taxon>
    </lineage>
</organism>
<evidence type="ECO:0000313" key="3">
    <source>
        <dbReference type="EMBL" id="GAA5182138.1"/>
    </source>
</evidence>
<dbReference type="InterPro" id="IPR036691">
    <property type="entry name" value="Endo/exonu/phosph_ase_sf"/>
</dbReference>
<keyword evidence="3" id="KW-0540">Nuclease</keyword>
<reference evidence="4" key="1">
    <citation type="journal article" date="2019" name="Int. J. Syst. Evol. Microbiol.">
        <title>The Global Catalogue of Microorganisms (GCM) 10K type strain sequencing project: providing services to taxonomists for standard genome sequencing and annotation.</title>
        <authorList>
            <consortium name="The Broad Institute Genomics Platform"/>
            <consortium name="The Broad Institute Genome Sequencing Center for Infectious Disease"/>
            <person name="Wu L."/>
            <person name="Ma J."/>
        </authorList>
    </citation>
    <scope>NUCLEOTIDE SEQUENCE [LARGE SCALE GENOMIC DNA]</scope>
    <source>
        <strain evidence="4">JCM 18304</strain>
    </source>
</reference>
<dbReference type="GO" id="GO:0004519">
    <property type="term" value="F:endonuclease activity"/>
    <property type="evidence" value="ECO:0007669"/>
    <property type="project" value="UniProtKB-KW"/>
</dbReference>
<dbReference type="Gene3D" id="3.60.10.10">
    <property type="entry name" value="Endonuclease/exonuclease/phosphatase"/>
    <property type="match status" value="1"/>
</dbReference>
<keyword evidence="3" id="KW-0255">Endonuclease</keyword>
<keyword evidence="3" id="KW-0378">Hydrolase</keyword>
<feature type="transmembrane region" description="Helical" evidence="1">
    <location>
        <begin position="27"/>
        <end position="50"/>
    </location>
</feature>
<evidence type="ECO:0000313" key="4">
    <source>
        <dbReference type="Proteomes" id="UP001501570"/>
    </source>
</evidence>
<feature type="domain" description="Endonuclease/exonuclease/phosphatase" evidence="2">
    <location>
        <begin position="92"/>
        <end position="304"/>
    </location>
</feature>
<dbReference type="Pfam" id="PF03372">
    <property type="entry name" value="Exo_endo_phos"/>
    <property type="match status" value="1"/>
</dbReference>
<keyword evidence="1" id="KW-0472">Membrane</keyword>
<sequence>MTIVAWVLAVPFAVWALIRLFGLERGWLMVSGIAFTPYVAVVSVVPLAVALLTCRWWAAALAGAATLALGACVLPRMLGGPERREGVELRVLTANVFLGEADPDALIALVEQYLPDVLTLQEYTPALARKLTAGGLDDLLPYRVVDAQPGGHGSALYSRHSLTGTDRRIGAGGYRSVTAAVEVPGGGSVLVESAHPPAPYAADQMGHWLTGQASMDRATPDGPLRVLAGDFNSTLDHAALRALIFSGYRDAASVVGRGLTPTWRLHRWPLRRTRLPGVALDHILADRRIAVRAAVVCSLPGTDHRPLFAELILPG</sequence>
<dbReference type="Proteomes" id="UP001501570">
    <property type="component" value="Unassembled WGS sequence"/>
</dbReference>
<keyword evidence="1" id="KW-1133">Transmembrane helix</keyword>
<dbReference type="InterPro" id="IPR005135">
    <property type="entry name" value="Endo/exonuclease/phosphatase"/>
</dbReference>
<dbReference type="SUPFAM" id="SSF56219">
    <property type="entry name" value="DNase I-like"/>
    <property type="match status" value="1"/>
</dbReference>
<evidence type="ECO:0000259" key="2">
    <source>
        <dbReference type="Pfam" id="PF03372"/>
    </source>
</evidence>
<name>A0ABP9RN91_9ACTN</name>
<proteinExistence type="predicted"/>
<protein>
    <submittedName>
        <fullName evidence="3">Endonuclease/exonuclease/phosphatase family protein</fullName>
    </submittedName>
</protein>
<comment type="caution">
    <text evidence="3">The sequence shown here is derived from an EMBL/GenBank/DDBJ whole genome shotgun (WGS) entry which is preliminary data.</text>
</comment>
<dbReference type="RefSeq" id="WP_345627925.1">
    <property type="nucleotide sequence ID" value="NZ_BAABJQ010000004.1"/>
</dbReference>
<keyword evidence="1" id="KW-0812">Transmembrane</keyword>
<dbReference type="EMBL" id="BAABJQ010000004">
    <property type="protein sequence ID" value="GAA5182138.1"/>
    <property type="molecule type" value="Genomic_DNA"/>
</dbReference>
<feature type="transmembrane region" description="Helical" evidence="1">
    <location>
        <begin position="6"/>
        <end position="22"/>
    </location>
</feature>
<feature type="transmembrane region" description="Helical" evidence="1">
    <location>
        <begin position="56"/>
        <end position="74"/>
    </location>
</feature>